<evidence type="ECO:0000313" key="3">
    <source>
        <dbReference type="WBParaSite" id="ASIM_0000858601-mRNA-1"/>
    </source>
</evidence>
<reference evidence="3" key="1">
    <citation type="submission" date="2017-02" db="UniProtKB">
        <authorList>
            <consortium name="WormBaseParasite"/>
        </authorList>
    </citation>
    <scope>IDENTIFICATION</scope>
</reference>
<gene>
    <name evidence="1" type="ORF">ASIM_LOCUS8339</name>
</gene>
<name>A0A0M3JLQ5_ANISI</name>
<organism evidence="3">
    <name type="scientific">Anisakis simplex</name>
    <name type="common">Herring worm</name>
    <dbReference type="NCBI Taxonomy" id="6269"/>
    <lineage>
        <taxon>Eukaryota</taxon>
        <taxon>Metazoa</taxon>
        <taxon>Ecdysozoa</taxon>
        <taxon>Nematoda</taxon>
        <taxon>Chromadorea</taxon>
        <taxon>Rhabditida</taxon>
        <taxon>Spirurina</taxon>
        <taxon>Ascaridomorpha</taxon>
        <taxon>Ascaridoidea</taxon>
        <taxon>Anisakidae</taxon>
        <taxon>Anisakis</taxon>
        <taxon>Anisakis simplex complex</taxon>
    </lineage>
</organism>
<dbReference type="Proteomes" id="UP000267096">
    <property type="component" value="Unassembled WGS sequence"/>
</dbReference>
<sequence>MRLLRYLLMDRLANLFDLRKDFDERKMTSDHTKQSLCLLMAAKSLIKSVPISIEKFQSATLKFIITLLQKHEIHEKLVLREVWTILIDVARHGSCDSKYTNFLKKATLYIVATIGGDDPMVRT</sequence>
<proteinExistence type="predicted"/>
<evidence type="ECO:0000313" key="2">
    <source>
        <dbReference type="Proteomes" id="UP000267096"/>
    </source>
</evidence>
<dbReference type="WBParaSite" id="ASIM_0000858601-mRNA-1">
    <property type="protein sequence ID" value="ASIM_0000858601-mRNA-1"/>
    <property type="gene ID" value="ASIM_0000858601"/>
</dbReference>
<accession>A0A0M3JLQ5</accession>
<evidence type="ECO:0000313" key="1">
    <source>
        <dbReference type="EMBL" id="VDK31370.1"/>
    </source>
</evidence>
<protein>
    <submittedName>
        <fullName evidence="3">MOR2-PAG1_N domain-containing protein</fullName>
    </submittedName>
</protein>
<reference evidence="1 2" key="2">
    <citation type="submission" date="2018-11" db="EMBL/GenBank/DDBJ databases">
        <authorList>
            <consortium name="Pathogen Informatics"/>
        </authorList>
    </citation>
    <scope>NUCLEOTIDE SEQUENCE [LARGE SCALE GENOMIC DNA]</scope>
</reference>
<dbReference type="AlphaFoldDB" id="A0A0M3JLQ5"/>
<dbReference type="EMBL" id="UYRR01022313">
    <property type="protein sequence ID" value="VDK31370.1"/>
    <property type="molecule type" value="Genomic_DNA"/>
</dbReference>
<keyword evidence="2" id="KW-1185">Reference proteome</keyword>
<dbReference type="OrthoDB" id="195089at2759"/>